<evidence type="ECO:0000313" key="3">
    <source>
        <dbReference type="Proteomes" id="UP001477443"/>
    </source>
</evidence>
<dbReference type="InterPro" id="IPR050325">
    <property type="entry name" value="Prot/Nucl_acid_deglycase"/>
</dbReference>
<dbReference type="RefSeq" id="WP_338822859.1">
    <property type="nucleotide sequence ID" value="NZ_CP148067.1"/>
</dbReference>
<dbReference type="SUPFAM" id="SSF52317">
    <property type="entry name" value="Class I glutamine amidotransferase-like"/>
    <property type="match status" value="1"/>
</dbReference>
<dbReference type="EMBL" id="CP148067">
    <property type="protein sequence ID" value="WXL29233.1"/>
    <property type="molecule type" value="Genomic_DNA"/>
</dbReference>
<gene>
    <name evidence="2" type="ORF">WG617_01100</name>
</gene>
<dbReference type="PANTHER" id="PTHR48094:SF12">
    <property type="entry name" value="PARKINSON DISEASE PROTEIN 7 HOMOLOG"/>
    <property type="match status" value="1"/>
</dbReference>
<feature type="domain" description="DJ-1/PfpI" evidence="1">
    <location>
        <begin position="3"/>
        <end position="160"/>
    </location>
</feature>
<sequence length="181" mass="20389">MNLLVLVHSEFNDMELVDVLSVLNRTKDVNITFYNPESKEATGQHGIVSLKLVNKFKLNNFDAIFIPGGKGANFLRKDEKALNVIREFKENNKYIFAICDAPNVLYENDIITSENTYVSYPIENLLAGKNRRVAYACADKKIITGKCPAAALTLGLLIIKVVFGDKLYEQIKNDVYGNHEK</sequence>
<accession>A0ABZ2RQC7</accession>
<dbReference type="Gene3D" id="3.40.50.880">
    <property type="match status" value="1"/>
</dbReference>
<protein>
    <submittedName>
        <fullName evidence="2">DJ-1/PfpI family protein</fullName>
    </submittedName>
</protein>
<reference evidence="2" key="1">
    <citation type="submission" date="2024-03" db="EMBL/GenBank/DDBJ databases">
        <title>Complete genome sequence of Mycoplasma felifaucium Z921 isolated from the trachea of a cheetah.</title>
        <authorList>
            <person name="Spergser J."/>
        </authorList>
    </citation>
    <scope>NUCLEOTIDE SEQUENCE [LARGE SCALE GENOMIC DNA]</scope>
    <source>
        <strain evidence="2">Z921</strain>
    </source>
</reference>
<dbReference type="Pfam" id="PF01965">
    <property type="entry name" value="DJ-1_PfpI"/>
    <property type="match status" value="1"/>
</dbReference>
<dbReference type="InterPro" id="IPR002818">
    <property type="entry name" value="DJ-1/PfpI"/>
</dbReference>
<dbReference type="InterPro" id="IPR029062">
    <property type="entry name" value="Class_I_gatase-like"/>
</dbReference>
<proteinExistence type="predicted"/>
<evidence type="ECO:0000259" key="1">
    <source>
        <dbReference type="Pfam" id="PF01965"/>
    </source>
</evidence>
<keyword evidence="3" id="KW-1185">Reference proteome</keyword>
<dbReference type="CDD" id="cd03135">
    <property type="entry name" value="GATase1_DJ-1"/>
    <property type="match status" value="1"/>
</dbReference>
<evidence type="ECO:0000313" key="2">
    <source>
        <dbReference type="EMBL" id="WXL29233.1"/>
    </source>
</evidence>
<organism evidence="2 3">
    <name type="scientific">Mycoplasmopsis felifaucium</name>
    <dbReference type="NCBI Taxonomy" id="35768"/>
    <lineage>
        <taxon>Bacteria</taxon>
        <taxon>Bacillati</taxon>
        <taxon>Mycoplasmatota</taxon>
        <taxon>Mycoplasmoidales</taxon>
        <taxon>Metamycoplasmataceae</taxon>
        <taxon>Mycoplasmopsis</taxon>
    </lineage>
</organism>
<dbReference type="PANTHER" id="PTHR48094">
    <property type="entry name" value="PROTEIN/NUCLEIC ACID DEGLYCASE DJ-1-RELATED"/>
    <property type="match status" value="1"/>
</dbReference>
<dbReference type="Proteomes" id="UP001477443">
    <property type="component" value="Chromosome"/>
</dbReference>
<name>A0ABZ2RQC7_9BACT</name>